<dbReference type="Proteomes" id="UP000054248">
    <property type="component" value="Unassembled WGS sequence"/>
</dbReference>
<evidence type="ECO:0000313" key="2">
    <source>
        <dbReference type="Proteomes" id="UP000054248"/>
    </source>
</evidence>
<dbReference type="EMBL" id="KN823157">
    <property type="protein sequence ID" value="KIO20894.1"/>
    <property type="molecule type" value="Genomic_DNA"/>
</dbReference>
<organism evidence="1 2">
    <name type="scientific">Tulasnella calospora MUT 4182</name>
    <dbReference type="NCBI Taxonomy" id="1051891"/>
    <lineage>
        <taxon>Eukaryota</taxon>
        <taxon>Fungi</taxon>
        <taxon>Dikarya</taxon>
        <taxon>Basidiomycota</taxon>
        <taxon>Agaricomycotina</taxon>
        <taxon>Agaricomycetes</taxon>
        <taxon>Cantharellales</taxon>
        <taxon>Tulasnellaceae</taxon>
        <taxon>Tulasnella</taxon>
    </lineage>
</organism>
<dbReference type="AlphaFoldDB" id="A0A0C3QA26"/>
<reference evidence="1 2" key="1">
    <citation type="submission" date="2014-04" db="EMBL/GenBank/DDBJ databases">
        <authorList>
            <consortium name="DOE Joint Genome Institute"/>
            <person name="Kuo A."/>
            <person name="Girlanda M."/>
            <person name="Perotto S."/>
            <person name="Kohler A."/>
            <person name="Nagy L.G."/>
            <person name="Floudas D."/>
            <person name="Copeland A."/>
            <person name="Barry K.W."/>
            <person name="Cichocki N."/>
            <person name="Veneault-Fourrey C."/>
            <person name="LaButti K."/>
            <person name="Lindquist E.A."/>
            <person name="Lipzen A."/>
            <person name="Lundell T."/>
            <person name="Morin E."/>
            <person name="Murat C."/>
            <person name="Sun H."/>
            <person name="Tunlid A."/>
            <person name="Henrissat B."/>
            <person name="Grigoriev I.V."/>
            <person name="Hibbett D.S."/>
            <person name="Martin F."/>
            <person name="Nordberg H.P."/>
            <person name="Cantor M.N."/>
            <person name="Hua S.X."/>
        </authorList>
    </citation>
    <scope>NUCLEOTIDE SEQUENCE [LARGE SCALE GENOMIC DNA]</scope>
    <source>
        <strain evidence="1 2">MUT 4182</strain>
    </source>
</reference>
<gene>
    <name evidence="1" type="ORF">M407DRAFT_245660</name>
</gene>
<dbReference type="HOGENOM" id="CLU_2980801_0_0_1"/>
<accession>A0A0C3QA26</accession>
<keyword evidence="2" id="KW-1185">Reference proteome</keyword>
<protein>
    <submittedName>
        <fullName evidence="1">Uncharacterized protein</fullName>
    </submittedName>
</protein>
<reference evidence="2" key="2">
    <citation type="submission" date="2015-01" db="EMBL/GenBank/DDBJ databases">
        <title>Evolutionary Origins and Diversification of the Mycorrhizal Mutualists.</title>
        <authorList>
            <consortium name="DOE Joint Genome Institute"/>
            <consortium name="Mycorrhizal Genomics Consortium"/>
            <person name="Kohler A."/>
            <person name="Kuo A."/>
            <person name="Nagy L.G."/>
            <person name="Floudas D."/>
            <person name="Copeland A."/>
            <person name="Barry K.W."/>
            <person name="Cichocki N."/>
            <person name="Veneault-Fourrey C."/>
            <person name="LaButti K."/>
            <person name="Lindquist E.A."/>
            <person name="Lipzen A."/>
            <person name="Lundell T."/>
            <person name="Morin E."/>
            <person name="Murat C."/>
            <person name="Riley R."/>
            <person name="Ohm R."/>
            <person name="Sun H."/>
            <person name="Tunlid A."/>
            <person name="Henrissat B."/>
            <person name="Grigoriev I.V."/>
            <person name="Hibbett D.S."/>
            <person name="Martin F."/>
        </authorList>
    </citation>
    <scope>NUCLEOTIDE SEQUENCE [LARGE SCALE GENOMIC DNA]</scope>
    <source>
        <strain evidence="2">MUT 4182</strain>
    </source>
</reference>
<evidence type="ECO:0000313" key="1">
    <source>
        <dbReference type="EMBL" id="KIO20894.1"/>
    </source>
</evidence>
<proteinExistence type="predicted"/>
<sequence length="58" mass="6220">MSRSSVKAPHIYGDVCKGGSTENNASVYEATPFLRLEGRRHAHSNLAVAGALPVVRIK</sequence>
<name>A0A0C3QA26_9AGAM</name>